<reference evidence="1" key="2">
    <citation type="journal article" date="2022" name="BMC Genomics">
        <title>Comparative genome analysis of mycobacteria focusing on tRNA and non-coding RNA.</title>
        <authorList>
            <person name="Behra P.R.K."/>
            <person name="Pettersson B.M.F."/>
            <person name="Ramesh M."/>
            <person name="Das S."/>
            <person name="Dasgupta S."/>
            <person name="Kirsebom L.A."/>
        </authorList>
    </citation>
    <scope>NUCLEOTIDE SEQUENCE</scope>
    <source>
        <strain evidence="1">DSM 45406</strain>
    </source>
</reference>
<reference evidence="2" key="3">
    <citation type="submission" date="2022-08" db="EMBL/GenBank/DDBJ databases">
        <title>Whole genome sequencing of non-tuberculosis mycobacteria type-strains.</title>
        <authorList>
            <person name="Igarashi Y."/>
            <person name="Osugi A."/>
            <person name="Mitarai S."/>
        </authorList>
    </citation>
    <scope>NUCLEOTIDE SEQUENCE</scope>
    <source>
        <strain evidence="2">JCM 16372</strain>
    </source>
</reference>
<evidence type="ECO:0000313" key="1">
    <source>
        <dbReference type="EMBL" id="MCV7073886.1"/>
    </source>
</evidence>
<dbReference type="CDD" id="cd00090">
    <property type="entry name" value="HTH_ARSR"/>
    <property type="match status" value="1"/>
</dbReference>
<dbReference type="Gene3D" id="6.10.140.2180">
    <property type="match status" value="1"/>
</dbReference>
<dbReference type="Pfam" id="PF12840">
    <property type="entry name" value="HTH_20"/>
    <property type="match status" value="1"/>
</dbReference>
<reference evidence="1" key="1">
    <citation type="submission" date="2020-07" db="EMBL/GenBank/DDBJ databases">
        <authorList>
            <person name="Pettersson B.M.F."/>
            <person name="Behra P.R.K."/>
            <person name="Ramesh M."/>
            <person name="Das S."/>
            <person name="Dasgupta S."/>
            <person name="Kirsebom L.A."/>
        </authorList>
    </citation>
    <scope>NUCLEOTIDE SEQUENCE</scope>
    <source>
        <strain evidence="1">DSM 45406</strain>
    </source>
</reference>
<organism evidence="1 4">
    <name type="scientific">Mycolicibacterium rufum</name>
    <dbReference type="NCBI Taxonomy" id="318424"/>
    <lineage>
        <taxon>Bacteria</taxon>
        <taxon>Bacillati</taxon>
        <taxon>Actinomycetota</taxon>
        <taxon>Actinomycetes</taxon>
        <taxon>Mycobacteriales</taxon>
        <taxon>Mycobacteriaceae</taxon>
        <taxon>Mycolicibacterium</taxon>
    </lineage>
</organism>
<evidence type="ECO:0000313" key="3">
    <source>
        <dbReference type="Proteomes" id="UP001055159"/>
    </source>
</evidence>
<name>A0A9X3BU12_9MYCO</name>
<protein>
    <submittedName>
        <fullName evidence="1">Helix-turn-helix domain-containing protein</fullName>
    </submittedName>
</protein>
<dbReference type="InterPro" id="IPR036388">
    <property type="entry name" value="WH-like_DNA-bd_sf"/>
</dbReference>
<gene>
    <name evidence="1" type="ORF">H7H73_29940</name>
    <name evidence="2" type="ORF">MJO55_11620</name>
</gene>
<dbReference type="SUPFAM" id="SSF46785">
    <property type="entry name" value="Winged helix' DNA-binding domain"/>
    <property type="match status" value="1"/>
</dbReference>
<sequence length="174" mass="18987">MPFLDVLLHPARMRVVQALLDGSVLTTTQLRAALPDVPAASLYRHVTTLLEAGVLEVAGEKRVRGAVERSFRLHLPNAGVTADEARTLSADDHRRAFTAFCAMLMADFDRYLAAPGVDVVDDGVSFTQAALWLTDDEFADMRRELAAVITSRTGNGPGENRVKRLISTVLMPAR</sequence>
<evidence type="ECO:0000313" key="4">
    <source>
        <dbReference type="Proteomes" id="UP001140272"/>
    </source>
</evidence>
<dbReference type="InterPro" id="IPR011991">
    <property type="entry name" value="ArsR-like_HTH"/>
</dbReference>
<keyword evidence="3" id="KW-1185">Reference proteome</keyword>
<dbReference type="Proteomes" id="UP001140272">
    <property type="component" value="Unassembled WGS sequence"/>
</dbReference>
<proteinExistence type="predicted"/>
<dbReference type="RefSeq" id="WP_043408302.1">
    <property type="nucleotide sequence ID" value="NZ_CP092427.2"/>
</dbReference>
<evidence type="ECO:0000313" key="2">
    <source>
        <dbReference type="EMBL" id="ULP38993.1"/>
    </source>
</evidence>
<dbReference type="Gene3D" id="1.10.10.10">
    <property type="entry name" value="Winged helix-like DNA-binding domain superfamily/Winged helix DNA-binding domain"/>
    <property type="match status" value="1"/>
</dbReference>
<dbReference type="EMBL" id="JACKRN010000955">
    <property type="protein sequence ID" value="MCV7073886.1"/>
    <property type="molecule type" value="Genomic_DNA"/>
</dbReference>
<accession>A0A9X3BU12</accession>
<dbReference type="AlphaFoldDB" id="A0A9X3BU12"/>
<dbReference type="InterPro" id="IPR036390">
    <property type="entry name" value="WH_DNA-bd_sf"/>
</dbReference>
<dbReference type="Proteomes" id="UP001055159">
    <property type="component" value="Chromosome"/>
</dbReference>
<dbReference type="EMBL" id="CP092427">
    <property type="protein sequence ID" value="ULP38993.1"/>
    <property type="molecule type" value="Genomic_DNA"/>
</dbReference>